<proteinExistence type="inferred from homology"/>
<comment type="pathway">
    <text evidence="3">Cofactor biosynthesis; coenzyme A biosynthesis; CoA from (R)-pantothenate: step 5/5.</text>
</comment>
<dbReference type="OrthoDB" id="9812943at2"/>
<keyword evidence="1 3" id="KW-0547">Nucleotide-binding</keyword>
<dbReference type="PATRIC" id="fig|1291734.4.peg.15"/>
<evidence type="ECO:0000256" key="4">
    <source>
        <dbReference type="NCBIfam" id="TIGR00152"/>
    </source>
</evidence>
<dbReference type="PANTHER" id="PTHR10695:SF46">
    <property type="entry name" value="BIFUNCTIONAL COENZYME A SYNTHASE-RELATED"/>
    <property type="match status" value="1"/>
</dbReference>
<feature type="binding site" evidence="3">
    <location>
        <begin position="12"/>
        <end position="17"/>
    </location>
    <ligand>
        <name>ATP</name>
        <dbReference type="ChEBI" id="CHEBI:30616"/>
    </ligand>
</feature>
<keyword evidence="3" id="KW-0963">Cytoplasm</keyword>
<dbReference type="STRING" id="1291734.FD02_GL000013"/>
<dbReference type="AlphaFoldDB" id="A0A0R1JRH2"/>
<sequence length="196" mass="20630">MTYRLGLTGGIASGKSTVAAQFRDVGVPVIDADAIAHDLVQPGMPVLAKIVKQFGPTMLRADGQLDRARLAQRVFNDPAALAKLNDLYQPELRDTLTAALASATGPLVVGDIPLLYEGGWVSAFDGVAVVTLPEALQKQRLMARDGLSAAAAQARIAAQLPLADKVARADFVIDNGRGPAVRQAQVAALIAQLRRD</sequence>
<dbReference type="SUPFAM" id="SSF52540">
    <property type="entry name" value="P-loop containing nucleoside triphosphate hydrolases"/>
    <property type="match status" value="1"/>
</dbReference>
<dbReference type="EMBL" id="AZDJ01000030">
    <property type="protein sequence ID" value="KRK70833.1"/>
    <property type="molecule type" value="Genomic_DNA"/>
</dbReference>
<dbReference type="Gene3D" id="3.40.50.300">
    <property type="entry name" value="P-loop containing nucleotide triphosphate hydrolases"/>
    <property type="match status" value="1"/>
</dbReference>
<name>A0A0R1JRH2_9LACO</name>
<evidence type="ECO:0000256" key="2">
    <source>
        <dbReference type="ARBA" id="ARBA00022840"/>
    </source>
</evidence>
<accession>A0A0R1JRH2</accession>
<keyword evidence="6" id="KW-1185">Reference proteome</keyword>
<dbReference type="HAMAP" id="MF_00376">
    <property type="entry name" value="Dephospho_CoA_kinase"/>
    <property type="match status" value="1"/>
</dbReference>
<dbReference type="PROSITE" id="PS51219">
    <property type="entry name" value="DPCK"/>
    <property type="match status" value="1"/>
</dbReference>
<dbReference type="Pfam" id="PF01121">
    <property type="entry name" value="CoaE"/>
    <property type="match status" value="1"/>
</dbReference>
<dbReference type="InterPro" id="IPR001977">
    <property type="entry name" value="Depp_CoAkinase"/>
</dbReference>
<gene>
    <name evidence="3" type="primary">coaE</name>
    <name evidence="5" type="ORF">FD02_GL000013</name>
</gene>
<comment type="catalytic activity">
    <reaction evidence="3">
        <text>3'-dephospho-CoA + ATP = ADP + CoA + H(+)</text>
        <dbReference type="Rhea" id="RHEA:18245"/>
        <dbReference type="ChEBI" id="CHEBI:15378"/>
        <dbReference type="ChEBI" id="CHEBI:30616"/>
        <dbReference type="ChEBI" id="CHEBI:57287"/>
        <dbReference type="ChEBI" id="CHEBI:57328"/>
        <dbReference type="ChEBI" id="CHEBI:456216"/>
        <dbReference type="EC" id="2.7.1.24"/>
    </reaction>
</comment>
<dbReference type="RefSeq" id="WP_056951485.1">
    <property type="nucleotide sequence ID" value="NZ_AZDJ01000030.1"/>
</dbReference>
<reference evidence="5 6" key="1">
    <citation type="journal article" date="2015" name="Genome Announc.">
        <title>Expanding the biotechnology potential of lactobacilli through comparative genomics of 213 strains and associated genera.</title>
        <authorList>
            <person name="Sun Z."/>
            <person name="Harris H.M."/>
            <person name="McCann A."/>
            <person name="Guo C."/>
            <person name="Argimon S."/>
            <person name="Zhang W."/>
            <person name="Yang X."/>
            <person name="Jeffery I.B."/>
            <person name="Cooney J.C."/>
            <person name="Kagawa T.F."/>
            <person name="Liu W."/>
            <person name="Song Y."/>
            <person name="Salvetti E."/>
            <person name="Wrobel A."/>
            <person name="Rasinkangas P."/>
            <person name="Parkhill J."/>
            <person name="Rea M.C."/>
            <person name="O'Sullivan O."/>
            <person name="Ritari J."/>
            <person name="Douillard F.P."/>
            <person name="Paul Ross R."/>
            <person name="Yang R."/>
            <person name="Briner A.E."/>
            <person name="Felis G.E."/>
            <person name="de Vos W.M."/>
            <person name="Barrangou R."/>
            <person name="Klaenhammer T.R."/>
            <person name="Caufield P.W."/>
            <person name="Cui Y."/>
            <person name="Zhang H."/>
            <person name="O'Toole P.W."/>
        </authorList>
    </citation>
    <scope>NUCLEOTIDE SEQUENCE [LARGE SCALE GENOMIC DNA]</scope>
    <source>
        <strain evidence="5 6">JCM 17158</strain>
    </source>
</reference>
<evidence type="ECO:0000313" key="6">
    <source>
        <dbReference type="Proteomes" id="UP000051804"/>
    </source>
</evidence>
<comment type="similarity">
    <text evidence="3">Belongs to the CoaE family.</text>
</comment>
<dbReference type="GO" id="GO:0005524">
    <property type="term" value="F:ATP binding"/>
    <property type="evidence" value="ECO:0007669"/>
    <property type="project" value="UniProtKB-UniRule"/>
</dbReference>
<dbReference type="GO" id="GO:0004140">
    <property type="term" value="F:dephospho-CoA kinase activity"/>
    <property type="evidence" value="ECO:0007669"/>
    <property type="project" value="UniProtKB-UniRule"/>
</dbReference>
<evidence type="ECO:0000256" key="1">
    <source>
        <dbReference type="ARBA" id="ARBA00022741"/>
    </source>
</evidence>
<dbReference type="Proteomes" id="UP000051804">
    <property type="component" value="Unassembled WGS sequence"/>
</dbReference>
<keyword evidence="3" id="KW-0808">Transferase</keyword>
<dbReference type="UniPathway" id="UPA00241">
    <property type="reaction ID" value="UER00356"/>
</dbReference>
<dbReference type="InterPro" id="IPR027417">
    <property type="entry name" value="P-loop_NTPase"/>
</dbReference>
<dbReference type="CDD" id="cd02022">
    <property type="entry name" value="DPCK"/>
    <property type="match status" value="1"/>
</dbReference>
<dbReference type="NCBIfam" id="TIGR00152">
    <property type="entry name" value="dephospho-CoA kinase"/>
    <property type="match status" value="1"/>
</dbReference>
<keyword evidence="3 5" id="KW-0418">Kinase</keyword>
<organism evidence="5 6">
    <name type="scientific">Lacticaseibacillus nasuensis JCM 17158</name>
    <dbReference type="NCBI Taxonomy" id="1291734"/>
    <lineage>
        <taxon>Bacteria</taxon>
        <taxon>Bacillati</taxon>
        <taxon>Bacillota</taxon>
        <taxon>Bacilli</taxon>
        <taxon>Lactobacillales</taxon>
        <taxon>Lactobacillaceae</taxon>
        <taxon>Lacticaseibacillus</taxon>
    </lineage>
</organism>
<keyword evidence="2 3" id="KW-0067">ATP-binding</keyword>
<evidence type="ECO:0000313" key="5">
    <source>
        <dbReference type="EMBL" id="KRK70833.1"/>
    </source>
</evidence>
<dbReference type="PANTHER" id="PTHR10695">
    <property type="entry name" value="DEPHOSPHO-COA KINASE-RELATED"/>
    <property type="match status" value="1"/>
</dbReference>
<dbReference type="GO" id="GO:0015937">
    <property type="term" value="P:coenzyme A biosynthetic process"/>
    <property type="evidence" value="ECO:0007669"/>
    <property type="project" value="UniProtKB-UniRule"/>
</dbReference>
<evidence type="ECO:0000256" key="3">
    <source>
        <dbReference type="HAMAP-Rule" id="MF_00376"/>
    </source>
</evidence>
<dbReference type="GO" id="GO:0005737">
    <property type="term" value="C:cytoplasm"/>
    <property type="evidence" value="ECO:0007669"/>
    <property type="project" value="UniProtKB-SubCell"/>
</dbReference>
<protein>
    <recommendedName>
        <fullName evidence="3 4">Dephospho-CoA kinase</fullName>
        <ecNumber evidence="3 4">2.7.1.24</ecNumber>
    </recommendedName>
    <alternativeName>
        <fullName evidence="3">Dephosphocoenzyme A kinase</fullName>
    </alternativeName>
</protein>
<comment type="caution">
    <text evidence="5">The sequence shown here is derived from an EMBL/GenBank/DDBJ whole genome shotgun (WGS) entry which is preliminary data.</text>
</comment>
<keyword evidence="3" id="KW-0173">Coenzyme A biosynthesis</keyword>
<comment type="subcellular location">
    <subcellularLocation>
        <location evidence="3">Cytoplasm</location>
    </subcellularLocation>
</comment>
<comment type="function">
    <text evidence="3">Catalyzes the phosphorylation of the 3'-hydroxyl group of dephosphocoenzyme A to form coenzyme A.</text>
</comment>
<dbReference type="EC" id="2.7.1.24" evidence="3 4"/>